<dbReference type="GO" id="GO:0030288">
    <property type="term" value="C:outer membrane-bounded periplasmic space"/>
    <property type="evidence" value="ECO:0007669"/>
    <property type="project" value="UniProtKB-ARBA"/>
</dbReference>
<protein>
    <submittedName>
        <fullName evidence="5">ABC transporter, substrate-binding protein, family 5</fullName>
    </submittedName>
</protein>
<comment type="similarity">
    <text evidence="1">Belongs to the bacterial solute-binding protein 5 family.</text>
</comment>
<dbReference type="HOGENOM" id="CLU_017028_7_4_4"/>
<feature type="signal peptide" evidence="3">
    <location>
        <begin position="1"/>
        <end position="38"/>
    </location>
</feature>
<keyword evidence="6" id="KW-1185">Reference proteome</keyword>
<organism evidence="5 6">
    <name type="scientific">Sutterella parvirubra YIT 11816</name>
    <dbReference type="NCBI Taxonomy" id="762967"/>
    <lineage>
        <taxon>Bacteria</taxon>
        <taxon>Pseudomonadati</taxon>
        <taxon>Pseudomonadota</taxon>
        <taxon>Betaproteobacteria</taxon>
        <taxon>Burkholderiales</taxon>
        <taxon>Sutterellaceae</taxon>
        <taxon>Sutterella</taxon>
    </lineage>
</organism>
<dbReference type="InterPro" id="IPR000914">
    <property type="entry name" value="SBP_5_dom"/>
</dbReference>
<dbReference type="InterPro" id="IPR030678">
    <property type="entry name" value="Peptide/Ni-bd"/>
</dbReference>
<evidence type="ECO:0000256" key="2">
    <source>
        <dbReference type="ARBA" id="ARBA00022729"/>
    </source>
</evidence>
<dbReference type="Pfam" id="PF00496">
    <property type="entry name" value="SBP_bac_5"/>
    <property type="match status" value="1"/>
</dbReference>
<dbReference type="GO" id="GO:0043190">
    <property type="term" value="C:ATP-binding cassette (ABC) transporter complex"/>
    <property type="evidence" value="ECO:0007669"/>
    <property type="project" value="InterPro"/>
</dbReference>
<dbReference type="PATRIC" id="fig|762967.3.peg.1244"/>
<dbReference type="Gene3D" id="3.10.105.10">
    <property type="entry name" value="Dipeptide-binding Protein, Domain 3"/>
    <property type="match status" value="1"/>
</dbReference>
<feature type="chain" id="PRO_5003588958" evidence="3">
    <location>
        <begin position="39"/>
        <end position="530"/>
    </location>
</feature>
<feature type="domain" description="Solute-binding protein family 5" evidence="4">
    <location>
        <begin position="84"/>
        <end position="440"/>
    </location>
</feature>
<dbReference type="PANTHER" id="PTHR30290:SF38">
    <property type="entry name" value="D,D-DIPEPTIDE-BINDING PERIPLASMIC PROTEIN DDPA-RELATED"/>
    <property type="match status" value="1"/>
</dbReference>
<evidence type="ECO:0000313" key="6">
    <source>
        <dbReference type="Proteomes" id="UP000004956"/>
    </source>
</evidence>
<accession>H3KFR3</accession>
<dbReference type="EMBL" id="AFBQ01000236">
    <property type="protein sequence ID" value="EHY31047.1"/>
    <property type="molecule type" value="Genomic_DNA"/>
</dbReference>
<dbReference type="Gene3D" id="3.90.76.10">
    <property type="entry name" value="Dipeptide-binding Protein, Domain 1"/>
    <property type="match status" value="1"/>
</dbReference>
<dbReference type="PANTHER" id="PTHR30290">
    <property type="entry name" value="PERIPLASMIC BINDING COMPONENT OF ABC TRANSPORTER"/>
    <property type="match status" value="1"/>
</dbReference>
<sequence length="530" mass="58773">MMIVMTQKSDKTNASFTKTLFAAAFAAAVTFSSGAASAGADNMVIAMPQLPTIIEPQGINNNAIDRCVSAVFETLVKADQTTGELKPGLAESWKRISPDTVEFKLRPGVKFHDGTPMTADDVVFSFGPERFSGERAPGRAAAWEFLGNLKEVVKVDDHTVRITMKTPDPIIERRFSARMSEIVSEDGWKAAGSWENWIKKPIGTGPYRIVEFRTGNRLALERNPDYWAKPAPAAKVTFVEVPELSSRVAGLKSGEFDLITEVTPDQVKPLQADGTVDVVGGPIDNIYGMIFDSKTNPIMRSKDLRQAFLHAIDRDLLVQALFAGSTTPANSFQSKTFGELYLPDMEKKLYDPEKAKALVKASGYKGEPIVWRIMSGYYTQELTVTQAIAGMLKAVGIYVKIEVKENWTQVEEAGPTRMLNNASFSAYYPDPVAQLWRRMKPNGFWTNEGFVIDSPEYQAFCREGEVLETSIDPAARKDAWRKMLTLFNQDPWAVPLYGLPMIYAKQKNVVWTPSSLQGSLDLSADVLSFK</sequence>
<reference evidence="5 6" key="1">
    <citation type="submission" date="2011-11" db="EMBL/GenBank/DDBJ databases">
        <authorList>
            <person name="Weinstock G."/>
            <person name="Sodergren E."/>
            <person name="Clifton S."/>
            <person name="Fulton L."/>
            <person name="Fulton B."/>
            <person name="Courtney L."/>
            <person name="Fronick C."/>
            <person name="Harrison M."/>
            <person name="Strong C."/>
            <person name="Farmer C."/>
            <person name="Delahaunty K."/>
            <person name="Markovic C."/>
            <person name="Hall O."/>
            <person name="Minx P."/>
            <person name="Tomlinson C."/>
            <person name="Mitreva M."/>
            <person name="Hou S."/>
            <person name="Chen J."/>
            <person name="Wollam A."/>
            <person name="Pepin K.H."/>
            <person name="Johnson M."/>
            <person name="Bhonagiri V."/>
            <person name="Zhang X."/>
            <person name="Suruliraj S."/>
            <person name="Warren W."/>
            <person name="Chinwalla A."/>
            <person name="Mardis E.R."/>
            <person name="Wilson R.K."/>
        </authorList>
    </citation>
    <scope>NUCLEOTIDE SEQUENCE [LARGE SCALE GENOMIC DNA]</scope>
    <source>
        <strain evidence="5 6">YIT 11816</strain>
    </source>
</reference>
<dbReference type="AlphaFoldDB" id="H3KFR3"/>
<evidence type="ECO:0000256" key="1">
    <source>
        <dbReference type="ARBA" id="ARBA00005695"/>
    </source>
</evidence>
<evidence type="ECO:0000313" key="5">
    <source>
        <dbReference type="EMBL" id="EHY31047.1"/>
    </source>
</evidence>
<dbReference type="GO" id="GO:0015833">
    <property type="term" value="P:peptide transport"/>
    <property type="evidence" value="ECO:0007669"/>
    <property type="project" value="TreeGrafter"/>
</dbReference>
<dbReference type="STRING" id="762967.HMPREF9440_01582"/>
<name>H3KFR3_9BURK</name>
<proteinExistence type="inferred from homology"/>
<evidence type="ECO:0000256" key="3">
    <source>
        <dbReference type="SAM" id="SignalP"/>
    </source>
</evidence>
<dbReference type="GO" id="GO:1904680">
    <property type="term" value="F:peptide transmembrane transporter activity"/>
    <property type="evidence" value="ECO:0007669"/>
    <property type="project" value="TreeGrafter"/>
</dbReference>
<gene>
    <name evidence="5" type="ORF">HMPREF9440_01582</name>
</gene>
<dbReference type="InterPro" id="IPR039424">
    <property type="entry name" value="SBP_5"/>
</dbReference>
<dbReference type="SUPFAM" id="SSF53850">
    <property type="entry name" value="Periplasmic binding protein-like II"/>
    <property type="match status" value="1"/>
</dbReference>
<keyword evidence="2 3" id="KW-0732">Signal</keyword>
<dbReference type="Gene3D" id="3.40.190.10">
    <property type="entry name" value="Periplasmic binding protein-like II"/>
    <property type="match status" value="1"/>
</dbReference>
<evidence type="ECO:0000259" key="4">
    <source>
        <dbReference type="Pfam" id="PF00496"/>
    </source>
</evidence>
<dbReference type="Proteomes" id="UP000004956">
    <property type="component" value="Unassembled WGS sequence"/>
</dbReference>
<dbReference type="PIRSF" id="PIRSF002741">
    <property type="entry name" value="MppA"/>
    <property type="match status" value="1"/>
</dbReference>
<comment type="caution">
    <text evidence="5">The sequence shown here is derived from an EMBL/GenBank/DDBJ whole genome shotgun (WGS) entry which is preliminary data.</text>
</comment>